<dbReference type="GO" id="GO:0030170">
    <property type="term" value="F:pyridoxal phosphate binding"/>
    <property type="evidence" value="ECO:0007669"/>
    <property type="project" value="InterPro"/>
</dbReference>
<dbReference type="EMBL" id="FNES01000001">
    <property type="protein sequence ID" value="SDI69314.1"/>
    <property type="molecule type" value="Genomic_DNA"/>
</dbReference>
<evidence type="ECO:0000256" key="3">
    <source>
        <dbReference type="ARBA" id="ARBA00011738"/>
    </source>
</evidence>
<evidence type="ECO:0000256" key="2">
    <source>
        <dbReference type="ARBA" id="ARBA00007441"/>
    </source>
</evidence>
<dbReference type="OrthoDB" id="9802328at2"/>
<name>A0A1G8MN21_9GAMM</name>
<organism evidence="8 9">
    <name type="scientific">Billgrantia gudaonensis</name>
    <dbReference type="NCBI Taxonomy" id="376427"/>
    <lineage>
        <taxon>Bacteria</taxon>
        <taxon>Pseudomonadati</taxon>
        <taxon>Pseudomonadota</taxon>
        <taxon>Gammaproteobacteria</taxon>
        <taxon>Oceanospirillales</taxon>
        <taxon>Halomonadaceae</taxon>
        <taxon>Billgrantia</taxon>
    </lineage>
</organism>
<comment type="similarity">
    <text evidence="2">Belongs to the class-I pyridoxal-phosphate-dependent aminotransferase family.</text>
</comment>
<evidence type="ECO:0000313" key="9">
    <source>
        <dbReference type="Proteomes" id="UP000198525"/>
    </source>
</evidence>
<dbReference type="InterPro" id="IPR015424">
    <property type="entry name" value="PyrdxlP-dep_Trfase"/>
</dbReference>
<dbReference type="PANTHER" id="PTHR42790">
    <property type="entry name" value="AMINOTRANSFERASE"/>
    <property type="match status" value="1"/>
</dbReference>
<comment type="cofactor">
    <cofactor evidence="1">
        <name>pyridoxal 5'-phosphate</name>
        <dbReference type="ChEBI" id="CHEBI:597326"/>
    </cofactor>
</comment>
<accession>A0A1G8MN21</accession>
<keyword evidence="6" id="KW-0663">Pyridoxal phosphate</keyword>
<dbReference type="FunFam" id="3.40.640.10:FF:000053">
    <property type="entry name" value="Aminotransferase, class I"/>
    <property type="match status" value="1"/>
</dbReference>
<dbReference type="InterPro" id="IPR015422">
    <property type="entry name" value="PyrdxlP-dep_Trfase_small"/>
</dbReference>
<comment type="subunit">
    <text evidence="3">Homodimer.</text>
</comment>
<dbReference type="PANTHER" id="PTHR42790:SF19">
    <property type="entry name" value="KYNURENINE_ALPHA-AMINOADIPATE AMINOTRANSFERASE, MITOCHONDRIAL"/>
    <property type="match status" value="1"/>
</dbReference>
<dbReference type="STRING" id="376427.SAMN04487954_10159"/>
<dbReference type="InterPro" id="IPR050859">
    <property type="entry name" value="Class-I_PLP-dep_aminotransf"/>
</dbReference>
<keyword evidence="5" id="KW-0808">Transferase</keyword>
<dbReference type="GO" id="GO:1901605">
    <property type="term" value="P:alpha-amino acid metabolic process"/>
    <property type="evidence" value="ECO:0007669"/>
    <property type="project" value="TreeGrafter"/>
</dbReference>
<dbReference type="InterPro" id="IPR004839">
    <property type="entry name" value="Aminotransferase_I/II_large"/>
</dbReference>
<evidence type="ECO:0000313" key="8">
    <source>
        <dbReference type="EMBL" id="SDI69314.1"/>
    </source>
</evidence>
<keyword evidence="9" id="KW-1185">Reference proteome</keyword>
<dbReference type="RefSeq" id="WP_089681929.1">
    <property type="nucleotide sequence ID" value="NZ_FNES01000001.1"/>
</dbReference>
<feature type="domain" description="Aminotransferase class I/classII large" evidence="7">
    <location>
        <begin position="29"/>
        <end position="382"/>
    </location>
</feature>
<evidence type="ECO:0000256" key="4">
    <source>
        <dbReference type="ARBA" id="ARBA00022576"/>
    </source>
</evidence>
<dbReference type="Gene3D" id="3.40.640.10">
    <property type="entry name" value="Type I PLP-dependent aspartate aminotransferase-like (Major domain)"/>
    <property type="match status" value="1"/>
</dbReference>
<keyword evidence="4" id="KW-0032">Aminotransferase</keyword>
<evidence type="ECO:0000256" key="5">
    <source>
        <dbReference type="ARBA" id="ARBA00022679"/>
    </source>
</evidence>
<dbReference type="SUPFAM" id="SSF53383">
    <property type="entry name" value="PLP-dependent transferases"/>
    <property type="match status" value="1"/>
</dbReference>
<evidence type="ECO:0000259" key="7">
    <source>
        <dbReference type="Pfam" id="PF00155"/>
    </source>
</evidence>
<dbReference type="InterPro" id="IPR015421">
    <property type="entry name" value="PyrdxlP-dep_Trfase_major"/>
</dbReference>
<dbReference type="Gene3D" id="3.90.1150.10">
    <property type="entry name" value="Aspartate Aminotransferase, domain 1"/>
    <property type="match status" value="1"/>
</dbReference>
<evidence type="ECO:0000256" key="6">
    <source>
        <dbReference type="ARBA" id="ARBA00022898"/>
    </source>
</evidence>
<dbReference type="AlphaFoldDB" id="A0A1G8MN21"/>
<dbReference type="Pfam" id="PF00155">
    <property type="entry name" value="Aminotran_1_2"/>
    <property type="match status" value="1"/>
</dbReference>
<gene>
    <name evidence="8" type="ORF">SAMN04487954_10159</name>
</gene>
<reference evidence="8 9" key="1">
    <citation type="submission" date="2016-10" db="EMBL/GenBank/DDBJ databases">
        <authorList>
            <person name="de Groot N.N."/>
        </authorList>
    </citation>
    <scope>NUCLEOTIDE SEQUENCE [LARGE SCALE GENOMIC DNA]</scope>
    <source>
        <strain evidence="8 9">CGMCC 1.6133</strain>
    </source>
</reference>
<sequence length="400" mass="43467">MQWPFSRRAQALTSSAIREILKVTEQPDVISFAGGLPSAATFPVEAMRAATRKVLAERAESALQYGPSEGLGPLREWIAAQHSADGSEVRPSQVLLTTGSQQALDLIAKALIDPGSRVLVETPTYLGALQAFSLFEPDYVSVASDEQGLLPEALTPEVIEGARFLYALPNFQNPTGRRLPLARREALAKLAREQGLPIIEDDPYGDLDYQGERLASLRSLAPQQVIHLGSFSKVLAPGLRLGYVIADEPLIAKLVQVKQAADLHTPSFTQQVVHEIVSQGFLKEHIPGIRALYAERCGAMLAALERHMPRGVHWNRPEGGMFIRVTLPEALDSTTLLGEAIRERVAFVPGAPFYATAPRANTLRLSFVTVAPARIEEGVARLGRLIATHLEGVAAHRPVL</sequence>
<evidence type="ECO:0000256" key="1">
    <source>
        <dbReference type="ARBA" id="ARBA00001933"/>
    </source>
</evidence>
<dbReference type="CDD" id="cd00609">
    <property type="entry name" value="AAT_like"/>
    <property type="match status" value="1"/>
</dbReference>
<proteinExistence type="inferred from homology"/>
<dbReference type="GO" id="GO:0008483">
    <property type="term" value="F:transaminase activity"/>
    <property type="evidence" value="ECO:0007669"/>
    <property type="project" value="UniProtKB-KW"/>
</dbReference>
<dbReference type="Proteomes" id="UP000198525">
    <property type="component" value="Unassembled WGS sequence"/>
</dbReference>
<protein>
    <submittedName>
        <fullName evidence="8">2-aminoadipate transaminase</fullName>
    </submittedName>
</protein>